<name>A0AAV4M9S7_CAEEX</name>
<gene>
    <name evidence="1" type="ORF">CEXT_786681</name>
</gene>
<comment type="caution">
    <text evidence="1">The sequence shown here is derived from an EMBL/GenBank/DDBJ whole genome shotgun (WGS) entry which is preliminary data.</text>
</comment>
<proteinExistence type="predicted"/>
<accession>A0AAV4M9S7</accession>
<dbReference type="Proteomes" id="UP001054945">
    <property type="component" value="Unassembled WGS sequence"/>
</dbReference>
<evidence type="ECO:0000313" key="1">
    <source>
        <dbReference type="EMBL" id="GIX68517.1"/>
    </source>
</evidence>
<organism evidence="1 2">
    <name type="scientific">Caerostris extrusa</name>
    <name type="common">Bark spider</name>
    <name type="synonym">Caerostris bankana</name>
    <dbReference type="NCBI Taxonomy" id="172846"/>
    <lineage>
        <taxon>Eukaryota</taxon>
        <taxon>Metazoa</taxon>
        <taxon>Ecdysozoa</taxon>
        <taxon>Arthropoda</taxon>
        <taxon>Chelicerata</taxon>
        <taxon>Arachnida</taxon>
        <taxon>Araneae</taxon>
        <taxon>Araneomorphae</taxon>
        <taxon>Entelegynae</taxon>
        <taxon>Araneoidea</taxon>
        <taxon>Araneidae</taxon>
        <taxon>Caerostris</taxon>
    </lineage>
</organism>
<sequence>MPSISCNLGTKLDYHVAVVSIINYYCLLSRITKTGNKQQDQEITYAVIELFLGLCGLVENPMPSISCNLGTKLDYHVAVVSIINYYCLLSCIFEE</sequence>
<keyword evidence="2" id="KW-1185">Reference proteome</keyword>
<dbReference type="AlphaFoldDB" id="A0AAV4M9S7"/>
<reference evidence="1 2" key="1">
    <citation type="submission" date="2021-06" db="EMBL/GenBank/DDBJ databases">
        <title>Caerostris extrusa draft genome.</title>
        <authorList>
            <person name="Kono N."/>
            <person name="Arakawa K."/>
        </authorList>
    </citation>
    <scope>NUCLEOTIDE SEQUENCE [LARGE SCALE GENOMIC DNA]</scope>
</reference>
<evidence type="ECO:0000313" key="2">
    <source>
        <dbReference type="Proteomes" id="UP001054945"/>
    </source>
</evidence>
<dbReference type="EMBL" id="BPLR01019501">
    <property type="protein sequence ID" value="GIX68517.1"/>
    <property type="molecule type" value="Genomic_DNA"/>
</dbReference>
<protein>
    <submittedName>
        <fullName evidence="1">Uncharacterized protein</fullName>
    </submittedName>
</protein>